<comment type="caution">
    <text evidence="3">The sequence shown here is derived from an EMBL/GenBank/DDBJ whole genome shotgun (WGS) entry which is preliminary data.</text>
</comment>
<evidence type="ECO:0000313" key="4">
    <source>
        <dbReference type="Proteomes" id="UP000297608"/>
    </source>
</evidence>
<dbReference type="Proteomes" id="UP000297608">
    <property type="component" value="Unassembled WGS sequence"/>
</dbReference>
<reference evidence="3 4" key="1">
    <citation type="submission" date="2019-03" db="EMBL/GenBank/DDBJ databases">
        <title>Genomics of glacier-inhabiting Cryobacterium strains.</title>
        <authorList>
            <person name="Liu Q."/>
            <person name="Xin Y.-H."/>
        </authorList>
    </citation>
    <scope>NUCLEOTIDE SEQUENCE [LARGE SCALE GENOMIC DNA]</scope>
    <source>
        <strain evidence="3 4">MDB2-B</strain>
    </source>
</reference>
<feature type="domain" description="4'-phosphopantetheinyl transferase" evidence="2">
    <location>
        <begin position="94"/>
        <end position="164"/>
    </location>
</feature>
<evidence type="ECO:0000256" key="1">
    <source>
        <dbReference type="ARBA" id="ARBA00022679"/>
    </source>
</evidence>
<dbReference type="Gene3D" id="3.90.470.20">
    <property type="entry name" value="4'-phosphopantetheinyl transferase domain"/>
    <property type="match status" value="1"/>
</dbReference>
<accession>A0ABY2IBU3</accession>
<dbReference type="RefSeq" id="WP_134535420.1">
    <property type="nucleotide sequence ID" value="NZ_SOFG01000018.1"/>
</dbReference>
<keyword evidence="1 3" id="KW-0808">Transferase</keyword>
<dbReference type="InterPro" id="IPR008278">
    <property type="entry name" value="4-PPantetheinyl_Trfase_dom"/>
</dbReference>
<evidence type="ECO:0000259" key="2">
    <source>
        <dbReference type="Pfam" id="PF01648"/>
    </source>
</evidence>
<proteinExistence type="predicted"/>
<name>A0ABY2IBU3_9MICO</name>
<dbReference type="Pfam" id="PF01648">
    <property type="entry name" value="ACPS"/>
    <property type="match status" value="1"/>
</dbReference>
<protein>
    <submittedName>
        <fullName evidence="3">4'-phosphopantetheinyl transferase superfamily protein</fullName>
    </submittedName>
</protein>
<organism evidence="3 4">
    <name type="scientific">Cryobacterium algoricola</name>
    <dbReference type="NCBI Taxonomy" id="1259183"/>
    <lineage>
        <taxon>Bacteria</taxon>
        <taxon>Bacillati</taxon>
        <taxon>Actinomycetota</taxon>
        <taxon>Actinomycetes</taxon>
        <taxon>Micrococcales</taxon>
        <taxon>Microbacteriaceae</taxon>
        <taxon>Cryobacterium</taxon>
    </lineage>
</organism>
<dbReference type="SUPFAM" id="SSF56214">
    <property type="entry name" value="4'-phosphopantetheinyl transferase"/>
    <property type="match status" value="1"/>
</dbReference>
<dbReference type="EMBL" id="SOFG01000018">
    <property type="protein sequence ID" value="TFB85318.1"/>
    <property type="molecule type" value="Genomic_DNA"/>
</dbReference>
<dbReference type="GO" id="GO:0016740">
    <property type="term" value="F:transferase activity"/>
    <property type="evidence" value="ECO:0007669"/>
    <property type="project" value="UniProtKB-KW"/>
</dbReference>
<gene>
    <name evidence="3" type="ORF">E3O44_14145</name>
</gene>
<evidence type="ECO:0000313" key="3">
    <source>
        <dbReference type="EMBL" id="TFB85318.1"/>
    </source>
</evidence>
<keyword evidence="4" id="KW-1185">Reference proteome</keyword>
<sequence>MIDRGAGEVVVLVAPRGQTDAADRALLAATAAEVLGLDPASVRVFRRCPHCGSTEHGVPSLETAAPGSAPHPAVHLSLSRAVDQVAVAVSFAGPVGVDIESVDAVTRSPVADVLLSPRERAAASPPNGLELAGIWCAKEAILKSTGDGLRVDPRDLTLARRREPGFGPALHSWPGAGVPLAGILLASFDPGPGLVGRVAVLTHPGTQPTLRLPDTPDIRVWGGRSGRSSGR</sequence>
<dbReference type="InterPro" id="IPR037143">
    <property type="entry name" value="4-PPantetheinyl_Trfase_dom_sf"/>
</dbReference>